<evidence type="ECO:0000313" key="2">
    <source>
        <dbReference type="EMBL" id="MFD1988141.1"/>
    </source>
</evidence>
<comment type="caution">
    <text evidence="2">The sequence shown here is derived from an EMBL/GenBank/DDBJ whole genome shotgun (WGS) entry which is preliminary data.</text>
</comment>
<keyword evidence="1" id="KW-0472">Membrane</keyword>
<name>A0ABW4ULL6_9HYPH</name>
<feature type="transmembrane region" description="Helical" evidence="1">
    <location>
        <begin position="12"/>
        <end position="34"/>
    </location>
</feature>
<sequence length="82" mass="9262">MASENRYSPILVGIFLVQMLIGALVVAVFLWMGKAIIPKHGGGVHVFDRVQDPYFYWSLLAGILFALVVLPIWYLYQGPPKR</sequence>
<accession>A0ABW4ULL6</accession>
<reference evidence="3" key="1">
    <citation type="journal article" date="2019" name="Int. J. Syst. Evol. Microbiol.">
        <title>The Global Catalogue of Microorganisms (GCM) 10K type strain sequencing project: providing services to taxonomists for standard genome sequencing and annotation.</title>
        <authorList>
            <consortium name="The Broad Institute Genomics Platform"/>
            <consortium name="The Broad Institute Genome Sequencing Center for Infectious Disease"/>
            <person name="Wu L."/>
            <person name="Ma J."/>
        </authorList>
    </citation>
    <scope>NUCLEOTIDE SEQUENCE [LARGE SCALE GENOMIC DNA]</scope>
    <source>
        <strain evidence="3">CGMCC 1.16225</strain>
    </source>
</reference>
<dbReference type="EMBL" id="JBHUGZ010000031">
    <property type="protein sequence ID" value="MFD1988141.1"/>
    <property type="molecule type" value="Genomic_DNA"/>
</dbReference>
<keyword evidence="3" id="KW-1185">Reference proteome</keyword>
<keyword evidence="1" id="KW-0812">Transmembrane</keyword>
<dbReference type="RefSeq" id="WP_379106793.1">
    <property type="nucleotide sequence ID" value="NZ_JBHUGZ010000031.1"/>
</dbReference>
<feature type="transmembrane region" description="Helical" evidence="1">
    <location>
        <begin position="54"/>
        <end position="76"/>
    </location>
</feature>
<evidence type="ECO:0000256" key="1">
    <source>
        <dbReference type="SAM" id="Phobius"/>
    </source>
</evidence>
<proteinExistence type="predicted"/>
<evidence type="ECO:0000313" key="3">
    <source>
        <dbReference type="Proteomes" id="UP001597405"/>
    </source>
</evidence>
<organism evidence="2 3">
    <name type="scientific">Mesorhizobium newzealandense</name>
    <dbReference type="NCBI Taxonomy" id="1300302"/>
    <lineage>
        <taxon>Bacteria</taxon>
        <taxon>Pseudomonadati</taxon>
        <taxon>Pseudomonadota</taxon>
        <taxon>Alphaproteobacteria</taxon>
        <taxon>Hyphomicrobiales</taxon>
        <taxon>Phyllobacteriaceae</taxon>
        <taxon>Mesorhizobium</taxon>
    </lineage>
</organism>
<keyword evidence="1" id="KW-1133">Transmembrane helix</keyword>
<protein>
    <submittedName>
        <fullName evidence="2">Uncharacterized protein</fullName>
    </submittedName>
</protein>
<gene>
    <name evidence="2" type="ORF">ACFSOZ_37615</name>
</gene>
<dbReference type="Proteomes" id="UP001597405">
    <property type="component" value="Unassembled WGS sequence"/>
</dbReference>